<dbReference type="InterPro" id="IPR051618">
    <property type="entry name" value="Actin-binding_LIM"/>
</dbReference>
<evidence type="ECO:0000256" key="1">
    <source>
        <dbReference type="SAM" id="Coils"/>
    </source>
</evidence>
<dbReference type="InterPro" id="IPR036886">
    <property type="entry name" value="Villin_headpiece_dom_sf"/>
</dbReference>
<dbReference type="PANTHER" id="PTHR24213:SF9">
    <property type="entry name" value="UNCOORDINATED 115A, ISOFORM B-RELATED"/>
    <property type="match status" value="1"/>
</dbReference>
<evidence type="ECO:0000313" key="4">
    <source>
        <dbReference type="EMBL" id="KAL3117465.1"/>
    </source>
</evidence>
<evidence type="ECO:0000256" key="2">
    <source>
        <dbReference type="SAM" id="MobiDB-lite"/>
    </source>
</evidence>
<gene>
    <name evidence="4" type="ORF">niasHT_003213</name>
</gene>
<keyword evidence="1" id="KW-0175">Coiled coil</keyword>
<feature type="region of interest" description="Disordered" evidence="2">
    <location>
        <begin position="1"/>
        <end position="60"/>
    </location>
</feature>
<dbReference type="PROSITE" id="PS51089">
    <property type="entry name" value="HP"/>
    <property type="match status" value="1"/>
</dbReference>
<keyword evidence="5" id="KW-1185">Reference proteome</keyword>
<evidence type="ECO:0000313" key="5">
    <source>
        <dbReference type="Proteomes" id="UP001620626"/>
    </source>
</evidence>
<dbReference type="EMBL" id="JBICBT010000322">
    <property type="protein sequence ID" value="KAL3117465.1"/>
    <property type="molecule type" value="Genomic_DNA"/>
</dbReference>
<dbReference type="SUPFAM" id="SSF47050">
    <property type="entry name" value="VHP, Villin headpiece domain"/>
    <property type="match status" value="1"/>
</dbReference>
<dbReference type="InterPro" id="IPR003128">
    <property type="entry name" value="Villin_headpiece"/>
</dbReference>
<dbReference type="AlphaFoldDB" id="A0ABD2LQD4"/>
<evidence type="ECO:0000259" key="3">
    <source>
        <dbReference type="PROSITE" id="PS51089"/>
    </source>
</evidence>
<protein>
    <recommendedName>
        <fullName evidence="3">HP domain-containing protein</fullName>
    </recommendedName>
</protein>
<feature type="compositionally biased region" description="Basic and acidic residues" evidence="2">
    <location>
        <begin position="41"/>
        <end position="55"/>
    </location>
</feature>
<sequence>MLKTGMQRLTEDLERTRPRSRSSSVDNDEPIELAHFPGAKVPDKDAVPPIDREDFPAPPYPYAVEELKRRLSSSSVENDDEEEEEEAVVSVQQANKAEKVMNRAQKVLDDIEQHSSIAHVIKQKLVEDSERKQRLGTDQRLHWDPRNASRTPSAKKMPHLKFRYDTPINASPSRHMNRPKPWVFWKSGEPDRAATTMIPCWHLPLSRMGTMAEERAATMPDGYGYYRVGADMTISSHYSDHSLDLSTSFGAVPPGNIRSVLRTSLPDMSRPVKTYPLEQLQTSNKFEMTPIEFYKLPEWKRINLKRKLKLF</sequence>
<dbReference type="Gene3D" id="1.10.950.10">
    <property type="entry name" value="Villin headpiece domain"/>
    <property type="match status" value="1"/>
</dbReference>
<dbReference type="Proteomes" id="UP001620626">
    <property type="component" value="Unassembled WGS sequence"/>
</dbReference>
<feature type="domain" description="HP" evidence="3">
    <location>
        <begin position="232"/>
        <end position="311"/>
    </location>
</feature>
<dbReference type="PANTHER" id="PTHR24213">
    <property type="entry name" value="ACTIN-BINDING LIM PROTEIN"/>
    <property type="match status" value="1"/>
</dbReference>
<comment type="caution">
    <text evidence="4">The sequence shown here is derived from an EMBL/GenBank/DDBJ whole genome shotgun (WGS) entry which is preliminary data.</text>
</comment>
<feature type="coiled-coil region" evidence="1">
    <location>
        <begin position="64"/>
        <end position="114"/>
    </location>
</feature>
<accession>A0ABD2LQD4</accession>
<dbReference type="SMART" id="SM00153">
    <property type="entry name" value="VHP"/>
    <property type="match status" value="1"/>
</dbReference>
<reference evidence="4 5" key="1">
    <citation type="submission" date="2024-10" db="EMBL/GenBank/DDBJ databases">
        <authorList>
            <person name="Kim D."/>
        </authorList>
    </citation>
    <scope>NUCLEOTIDE SEQUENCE [LARGE SCALE GENOMIC DNA]</scope>
    <source>
        <strain evidence="4">BH-2024</strain>
    </source>
</reference>
<organism evidence="4 5">
    <name type="scientific">Heterodera trifolii</name>
    <dbReference type="NCBI Taxonomy" id="157864"/>
    <lineage>
        <taxon>Eukaryota</taxon>
        <taxon>Metazoa</taxon>
        <taxon>Ecdysozoa</taxon>
        <taxon>Nematoda</taxon>
        <taxon>Chromadorea</taxon>
        <taxon>Rhabditida</taxon>
        <taxon>Tylenchina</taxon>
        <taxon>Tylenchomorpha</taxon>
        <taxon>Tylenchoidea</taxon>
        <taxon>Heteroderidae</taxon>
        <taxon>Heteroderinae</taxon>
        <taxon>Heterodera</taxon>
    </lineage>
</organism>
<proteinExistence type="predicted"/>
<name>A0ABD2LQD4_9BILA</name>
<dbReference type="Pfam" id="PF02209">
    <property type="entry name" value="VHP"/>
    <property type="match status" value="1"/>
</dbReference>